<evidence type="ECO:0000313" key="2">
    <source>
        <dbReference type="EMBL" id="APX72156.1"/>
    </source>
</evidence>
<dbReference type="SUPFAM" id="SSF55729">
    <property type="entry name" value="Acyl-CoA N-acyltransferases (Nat)"/>
    <property type="match status" value="1"/>
</dbReference>
<evidence type="ECO:0000259" key="1">
    <source>
        <dbReference type="PROSITE" id="PS51186"/>
    </source>
</evidence>
<dbReference type="OrthoDB" id="9796171at2"/>
<name>A0A1P8Q2V4_9LACO</name>
<dbReference type="RefSeq" id="WP_076614673.1">
    <property type="nucleotide sequence ID" value="NZ_RHNV01000003.1"/>
</dbReference>
<dbReference type="Pfam" id="PF13673">
    <property type="entry name" value="Acetyltransf_10"/>
    <property type="match status" value="1"/>
</dbReference>
<dbReference type="Proteomes" id="UP000187499">
    <property type="component" value="Chromosome"/>
</dbReference>
<evidence type="ECO:0000313" key="3">
    <source>
        <dbReference type="Proteomes" id="UP000187499"/>
    </source>
</evidence>
<protein>
    <submittedName>
        <fullName evidence="2">GNAT family N-acetyltransferase</fullName>
    </submittedName>
</protein>
<reference evidence="3" key="1">
    <citation type="submission" date="2016-12" db="EMBL/GenBank/DDBJ databases">
        <authorList>
            <person name="Jung M.Y."/>
            <person name="Lee S.H."/>
        </authorList>
    </citation>
    <scope>NUCLEOTIDE SEQUENCE [LARGE SCALE GENOMIC DNA]</scope>
    <source>
        <strain evidence="3">WiKim39</strain>
    </source>
</reference>
<dbReference type="InterPro" id="IPR000182">
    <property type="entry name" value="GNAT_dom"/>
</dbReference>
<accession>A0A1P8Q2V4</accession>
<keyword evidence="3" id="KW-1185">Reference proteome</keyword>
<gene>
    <name evidence="2" type="ORF">BTM29_06105</name>
</gene>
<sequence length="149" mass="17107">MQEIKYTTDLNSKSYQDGLNIRKQVFIKEQGVSESLEISDEDKCEHVTLYSDGLAVATARFFVTDDNGIHIQRVAVLKEYRHKNLATNLLTDMITKIKKNSNNYKYIILGAQDHAQEFYIKLGFKVIGDQYTEAGILHHDMKLTLGDNY</sequence>
<dbReference type="KEGG" id="lalw:BTM29_06105"/>
<dbReference type="Gene3D" id="3.40.630.30">
    <property type="match status" value="1"/>
</dbReference>
<keyword evidence="2" id="KW-0808">Transferase</keyword>
<dbReference type="PROSITE" id="PS51186">
    <property type="entry name" value="GNAT"/>
    <property type="match status" value="1"/>
</dbReference>
<dbReference type="PANTHER" id="PTHR13355:SF11">
    <property type="entry name" value="GLUCOSAMINE 6-PHOSPHATE N-ACETYLTRANSFERASE"/>
    <property type="match status" value="1"/>
</dbReference>
<organism evidence="2 3">
    <name type="scientific">Companilactobacillus allii</name>
    <dbReference type="NCBI Taxonomy" id="1847728"/>
    <lineage>
        <taxon>Bacteria</taxon>
        <taxon>Bacillati</taxon>
        <taxon>Bacillota</taxon>
        <taxon>Bacilli</taxon>
        <taxon>Lactobacillales</taxon>
        <taxon>Lactobacillaceae</taxon>
        <taxon>Companilactobacillus</taxon>
    </lineage>
</organism>
<dbReference type="InterPro" id="IPR016181">
    <property type="entry name" value="Acyl_CoA_acyltransferase"/>
</dbReference>
<dbReference type="InterPro" id="IPR039143">
    <property type="entry name" value="GNPNAT1-like"/>
</dbReference>
<dbReference type="EMBL" id="CP019323">
    <property type="protein sequence ID" value="APX72156.1"/>
    <property type="molecule type" value="Genomic_DNA"/>
</dbReference>
<dbReference type="PANTHER" id="PTHR13355">
    <property type="entry name" value="GLUCOSAMINE 6-PHOSPHATE N-ACETYLTRANSFERASE"/>
    <property type="match status" value="1"/>
</dbReference>
<proteinExistence type="predicted"/>
<dbReference type="AlphaFoldDB" id="A0A1P8Q2V4"/>
<dbReference type="GO" id="GO:0004343">
    <property type="term" value="F:glucosamine 6-phosphate N-acetyltransferase activity"/>
    <property type="evidence" value="ECO:0007669"/>
    <property type="project" value="TreeGrafter"/>
</dbReference>
<dbReference type="STRING" id="1847728.BTM29_06105"/>
<dbReference type="CDD" id="cd04301">
    <property type="entry name" value="NAT_SF"/>
    <property type="match status" value="1"/>
</dbReference>
<feature type="domain" description="N-acetyltransferase" evidence="1">
    <location>
        <begin position="5"/>
        <end position="146"/>
    </location>
</feature>